<evidence type="ECO:0000313" key="3">
    <source>
        <dbReference type="Proteomes" id="UP001295444"/>
    </source>
</evidence>
<dbReference type="Proteomes" id="UP001295444">
    <property type="component" value="Chromosome 02"/>
</dbReference>
<sequence length="118" mass="13097">VSVAFLQETHFKEGNAPTLCDRGFPQGFFTNHQDAKHSGVAILFAQTVPFQCTATQVDPLGRYLFVKGTIADRLYILANVYCPNRGQHTFLARTLSLLEKFREGLLVLAGDLNLPLDT</sequence>
<dbReference type="InterPro" id="IPR036691">
    <property type="entry name" value="Endo/exonu/phosph_ase_sf"/>
</dbReference>
<gene>
    <name evidence="2" type="ORF">PECUL_23A049103</name>
</gene>
<protein>
    <recommendedName>
        <fullName evidence="1">Endonuclease/exonuclease/phosphatase domain-containing protein</fullName>
    </recommendedName>
</protein>
<dbReference type="AlphaFoldDB" id="A0AAD1RDF5"/>
<dbReference type="InterPro" id="IPR005135">
    <property type="entry name" value="Endo/exonuclease/phosphatase"/>
</dbReference>
<feature type="non-terminal residue" evidence="2">
    <location>
        <position position="118"/>
    </location>
</feature>
<name>A0AAD1RDF5_PELCU</name>
<dbReference type="GO" id="GO:0003824">
    <property type="term" value="F:catalytic activity"/>
    <property type="evidence" value="ECO:0007669"/>
    <property type="project" value="InterPro"/>
</dbReference>
<dbReference type="Gene3D" id="3.60.10.10">
    <property type="entry name" value="Endonuclease/exonuclease/phosphatase"/>
    <property type="match status" value="1"/>
</dbReference>
<dbReference type="EMBL" id="OW240913">
    <property type="protein sequence ID" value="CAH2248946.1"/>
    <property type="molecule type" value="Genomic_DNA"/>
</dbReference>
<dbReference type="Pfam" id="PF03372">
    <property type="entry name" value="Exo_endo_phos"/>
    <property type="match status" value="1"/>
</dbReference>
<proteinExistence type="predicted"/>
<reference evidence="2" key="1">
    <citation type="submission" date="2022-03" db="EMBL/GenBank/DDBJ databases">
        <authorList>
            <person name="Alioto T."/>
            <person name="Alioto T."/>
            <person name="Gomez Garrido J."/>
        </authorList>
    </citation>
    <scope>NUCLEOTIDE SEQUENCE</scope>
</reference>
<feature type="non-terminal residue" evidence="2">
    <location>
        <position position="1"/>
    </location>
</feature>
<accession>A0AAD1RDF5</accession>
<dbReference type="SUPFAM" id="SSF56219">
    <property type="entry name" value="DNase I-like"/>
    <property type="match status" value="1"/>
</dbReference>
<keyword evidence="3" id="KW-1185">Reference proteome</keyword>
<evidence type="ECO:0000259" key="1">
    <source>
        <dbReference type="Pfam" id="PF03372"/>
    </source>
</evidence>
<feature type="domain" description="Endonuclease/exonuclease/phosphatase" evidence="1">
    <location>
        <begin position="3"/>
        <end position="115"/>
    </location>
</feature>
<evidence type="ECO:0000313" key="2">
    <source>
        <dbReference type="EMBL" id="CAH2248946.1"/>
    </source>
</evidence>
<organism evidence="2 3">
    <name type="scientific">Pelobates cultripes</name>
    <name type="common">Western spadefoot toad</name>
    <dbReference type="NCBI Taxonomy" id="61616"/>
    <lineage>
        <taxon>Eukaryota</taxon>
        <taxon>Metazoa</taxon>
        <taxon>Chordata</taxon>
        <taxon>Craniata</taxon>
        <taxon>Vertebrata</taxon>
        <taxon>Euteleostomi</taxon>
        <taxon>Amphibia</taxon>
        <taxon>Batrachia</taxon>
        <taxon>Anura</taxon>
        <taxon>Pelobatoidea</taxon>
        <taxon>Pelobatidae</taxon>
        <taxon>Pelobates</taxon>
    </lineage>
</organism>